<dbReference type="AlphaFoldDB" id="N1JQS3"/>
<organism evidence="2 3">
    <name type="scientific">Blumeria graminis f. sp. hordei (strain DH14)</name>
    <name type="common">Barley powdery mildew</name>
    <name type="synonym">Oidium monilioides f. sp. hordei</name>
    <dbReference type="NCBI Taxonomy" id="546991"/>
    <lineage>
        <taxon>Eukaryota</taxon>
        <taxon>Fungi</taxon>
        <taxon>Dikarya</taxon>
        <taxon>Ascomycota</taxon>
        <taxon>Pezizomycotina</taxon>
        <taxon>Leotiomycetes</taxon>
        <taxon>Erysiphales</taxon>
        <taxon>Erysiphaceae</taxon>
        <taxon>Blumeria</taxon>
        <taxon>Blumeria hordei</taxon>
    </lineage>
</organism>
<sequence length="111" mass="12234">MKCTTFASITAILSLLTHAFAVKNYICNGERVSHETIGRSVAIGHEITYNSGNIHFQNPSRDKPASSKIEHTFNSNPHDRSTIKIMFDSSKNIISVIATIAGIEHICHPEV</sequence>
<protein>
    <submittedName>
        <fullName evidence="2">CSEP0272 putative effector protein</fullName>
    </submittedName>
</protein>
<evidence type="ECO:0000313" key="2">
    <source>
        <dbReference type="EMBL" id="CCU82956.1"/>
    </source>
</evidence>
<keyword evidence="3" id="KW-1185">Reference proteome</keyword>
<dbReference type="InParanoid" id="N1JQS3"/>
<name>N1JQS3_BLUG1</name>
<keyword evidence="1" id="KW-0732">Signal</keyword>
<proteinExistence type="predicted"/>
<dbReference type="EMBL" id="CAUH01007284">
    <property type="protein sequence ID" value="CCU82956.1"/>
    <property type="molecule type" value="Genomic_DNA"/>
</dbReference>
<comment type="caution">
    <text evidence="2">The sequence shown here is derived from an EMBL/GenBank/DDBJ whole genome shotgun (WGS) entry which is preliminary data.</text>
</comment>
<reference evidence="2 3" key="1">
    <citation type="journal article" date="2010" name="Science">
        <title>Genome expansion and gene loss in powdery mildew fungi reveal tradeoffs in extreme parasitism.</title>
        <authorList>
            <person name="Spanu P.D."/>
            <person name="Abbott J.C."/>
            <person name="Amselem J."/>
            <person name="Burgis T.A."/>
            <person name="Soanes D.M."/>
            <person name="Stueber K."/>
            <person name="Ver Loren van Themaat E."/>
            <person name="Brown J.K.M."/>
            <person name="Butcher S.A."/>
            <person name="Gurr S.J."/>
            <person name="Lebrun M.-H."/>
            <person name="Ridout C.J."/>
            <person name="Schulze-Lefert P."/>
            <person name="Talbot N.J."/>
            <person name="Ahmadinejad N."/>
            <person name="Ametz C."/>
            <person name="Barton G.R."/>
            <person name="Benjdia M."/>
            <person name="Bidzinski P."/>
            <person name="Bindschedler L.V."/>
            <person name="Both M."/>
            <person name="Brewer M.T."/>
            <person name="Cadle-Davidson L."/>
            <person name="Cadle-Davidson M.M."/>
            <person name="Collemare J."/>
            <person name="Cramer R."/>
            <person name="Frenkel O."/>
            <person name="Godfrey D."/>
            <person name="Harriman J."/>
            <person name="Hoede C."/>
            <person name="King B.C."/>
            <person name="Klages S."/>
            <person name="Kleemann J."/>
            <person name="Knoll D."/>
            <person name="Koti P.S."/>
            <person name="Kreplak J."/>
            <person name="Lopez-Ruiz F.J."/>
            <person name="Lu X."/>
            <person name="Maekawa T."/>
            <person name="Mahanil S."/>
            <person name="Micali C."/>
            <person name="Milgroom M.G."/>
            <person name="Montana G."/>
            <person name="Noir S."/>
            <person name="O'Connell R.J."/>
            <person name="Oberhaensli S."/>
            <person name="Parlange F."/>
            <person name="Pedersen C."/>
            <person name="Quesneville H."/>
            <person name="Reinhardt R."/>
            <person name="Rott M."/>
            <person name="Sacristan S."/>
            <person name="Schmidt S.M."/>
            <person name="Schoen M."/>
            <person name="Skamnioti P."/>
            <person name="Sommer H."/>
            <person name="Stephens A."/>
            <person name="Takahara H."/>
            <person name="Thordal-Christensen H."/>
            <person name="Vigouroux M."/>
            <person name="Wessling R."/>
            <person name="Wicker T."/>
            <person name="Panstruga R."/>
        </authorList>
    </citation>
    <scope>NUCLEOTIDE SEQUENCE [LARGE SCALE GENOMIC DNA]</scope>
    <source>
        <strain evidence="2">DH14</strain>
    </source>
</reference>
<feature type="signal peptide" evidence="1">
    <location>
        <begin position="1"/>
        <end position="21"/>
    </location>
</feature>
<gene>
    <name evidence="2" type="ORF">BGHDH14_bgh06951</name>
</gene>
<dbReference type="HOGENOM" id="CLU_2399379_0_0_1"/>
<evidence type="ECO:0000256" key="1">
    <source>
        <dbReference type="SAM" id="SignalP"/>
    </source>
</evidence>
<accession>N1JQS3</accession>
<feature type="chain" id="PRO_5004107104" evidence="1">
    <location>
        <begin position="22"/>
        <end position="111"/>
    </location>
</feature>
<dbReference type="Proteomes" id="UP000015441">
    <property type="component" value="Unassembled WGS sequence"/>
</dbReference>
<evidence type="ECO:0000313" key="3">
    <source>
        <dbReference type="Proteomes" id="UP000015441"/>
    </source>
</evidence>